<evidence type="ECO:0000256" key="3">
    <source>
        <dbReference type="ARBA" id="ARBA00023163"/>
    </source>
</evidence>
<reference evidence="5" key="2">
    <citation type="submission" date="2020-09" db="EMBL/GenBank/DDBJ databases">
        <authorList>
            <person name="Sun Q."/>
            <person name="Sedlacek I."/>
        </authorList>
    </citation>
    <scope>NUCLEOTIDE SEQUENCE</scope>
    <source>
        <strain evidence="5">CCM 7684</strain>
    </source>
</reference>
<dbReference type="PANTHER" id="PTHR43537">
    <property type="entry name" value="TRANSCRIPTIONAL REGULATOR, GNTR FAMILY"/>
    <property type="match status" value="1"/>
</dbReference>
<dbReference type="InterPro" id="IPR036388">
    <property type="entry name" value="WH-like_DNA-bd_sf"/>
</dbReference>
<evidence type="ECO:0000259" key="4">
    <source>
        <dbReference type="PROSITE" id="PS50949"/>
    </source>
</evidence>
<dbReference type="PRINTS" id="PR00035">
    <property type="entry name" value="HTHGNTR"/>
</dbReference>
<dbReference type="Pfam" id="PF00392">
    <property type="entry name" value="GntR"/>
    <property type="match status" value="1"/>
</dbReference>
<dbReference type="InterPro" id="IPR036390">
    <property type="entry name" value="WH_DNA-bd_sf"/>
</dbReference>
<dbReference type="InterPro" id="IPR011711">
    <property type="entry name" value="GntR_C"/>
</dbReference>
<organism evidence="5 6">
    <name type="scientific">Agaricicola taiwanensis</name>
    <dbReference type="NCBI Taxonomy" id="591372"/>
    <lineage>
        <taxon>Bacteria</taxon>
        <taxon>Pseudomonadati</taxon>
        <taxon>Pseudomonadota</taxon>
        <taxon>Alphaproteobacteria</taxon>
        <taxon>Rhodobacterales</taxon>
        <taxon>Paracoccaceae</taxon>
        <taxon>Agaricicola</taxon>
    </lineage>
</organism>
<dbReference type="EMBL" id="BMCP01000002">
    <property type="protein sequence ID" value="GGE40588.1"/>
    <property type="molecule type" value="Genomic_DNA"/>
</dbReference>
<dbReference type="SMART" id="SM00345">
    <property type="entry name" value="HTH_GNTR"/>
    <property type="match status" value="1"/>
</dbReference>
<evidence type="ECO:0000256" key="1">
    <source>
        <dbReference type="ARBA" id="ARBA00023015"/>
    </source>
</evidence>
<proteinExistence type="predicted"/>
<dbReference type="Pfam" id="PF07729">
    <property type="entry name" value="FCD"/>
    <property type="match status" value="1"/>
</dbReference>
<dbReference type="GO" id="GO:0003677">
    <property type="term" value="F:DNA binding"/>
    <property type="evidence" value="ECO:0007669"/>
    <property type="project" value="UniProtKB-KW"/>
</dbReference>
<keyword evidence="6" id="KW-1185">Reference proteome</keyword>
<dbReference type="InterPro" id="IPR000524">
    <property type="entry name" value="Tscrpt_reg_HTH_GntR"/>
</dbReference>
<evidence type="ECO:0000256" key="2">
    <source>
        <dbReference type="ARBA" id="ARBA00023125"/>
    </source>
</evidence>
<protein>
    <submittedName>
        <fullName evidence="5">GntR family transcriptional regulator</fullName>
    </submittedName>
</protein>
<dbReference type="Gene3D" id="1.20.120.530">
    <property type="entry name" value="GntR ligand-binding domain-like"/>
    <property type="match status" value="1"/>
</dbReference>
<dbReference type="Gene3D" id="1.10.10.10">
    <property type="entry name" value="Winged helix-like DNA-binding domain superfamily/Winged helix DNA-binding domain"/>
    <property type="match status" value="1"/>
</dbReference>
<dbReference type="AlphaFoldDB" id="A0A8J2VXA8"/>
<sequence>MPLRPGGSATDHVYDTLRRQIMAGRYAPGVQLKEEQIAESLSVSRTPVRAALQRLVGDGLLRSATNRGVFVAEWTRWDIEDVFELRLALEPLAAGLAAQRATEEQIAEMTALTDRMDDLADETFRERLQDIQNANHAFHDLVIQAAGSPRLAQFALSLTGMPMIVGTFHFYDYMDMRGSVQHHRELIEAIKAKDRYFAAQVMAVHLRVTHEIFKKNQTSAQE</sequence>
<dbReference type="GO" id="GO:0003700">
    <property type="term" value="F:DNA-binding transcription factor activity"/>
    <property type="evidence" value="ECO:0007669"/>
    <property type="project" value="InterPro"/>
</dbReference>
<reference evidence="5" key="1">
    <citation type="journal article" date="2014" name="Int. J. Syst. Evol. Microbiol.">
        <title>Complete genome sequence of Corynebacterium casei LMG S-19264T (=DSM 44701T), isolated from a smear-ripened cheese.</title>
        <authorList>
            <consortium name="US DOE Joint Genome Institute (JGI-PGF)"/>
            <person name="Walter F."/>
            <person name="Albersmeier A."/>
            <person name="Kalinowski J."/>
            <person name="Ruckert C."/>
        </authorList>
    </citation>
    <scope>NUCLEOTIDE SEQUENCE</scope>
    <source>
        <strain evidence="5">CCM 7684</strain>
    </source>
</reference>
<keyword evidence="3" id="KW-0804">Transcription</keyword>
<keyword evidence="2" id="KW-0238">DNA-binding</keyword>
<dbReference type="CDD" id="cd07377">
    <property type="entry name" value="WHTH_GntR"/>
    <property type="match status" value="1"/>
</dbReference>
<gene>
    <name evidence="5" type="ORF">GCM10007276_17440</name>
</gene>
<evidence type="ECO:0000313" key="6">
    <source>
        <dbReference type="Proteomes" id="UP000602745"/>
    </source>
</evidence>
<evidence type="ECO:0000313" key="5">
    <source>
        <dbReference type="EMBL" id="GGE40588.1"/>
    </source>
</evidence>
<dbReference type="SUPFAM" id="SSF48008">
    <property type="entry name" value="GntR ligand-binding domain-like"/>
    <property type="match status" value="1"/>
</dbReference>
<dbReference type="SMART" id="SM00895">
    <property type="entry name" value="FCD"/>
    <property type="match status" value="1"/>
</dbReference>
<dbReference type="Proteomes" id="UP000602745">
    <property type="component" value="Unassembled WGS sequence"/>
</dbReference>
<comment type="caution">
    <text evidence="5">The sequence shown here is derived from an EMBL/GenBank/DDBJ whole genome shotgun (WGS) entry which is preliminary data.</text>
</comment>
<accession>A0A8J2VXA8</accession>
<keyword evidence="1" id="KW-0805">Transcription regulation</keyword>
<dbReference type="SUPFAM" id="SSF46785">
    <property type="entry name" value="Winged helix' DNA-binding domain"/>
    <property type="match status" value="1"/>
</dbReference>
<dbReference type="InterPro" id="IPR008920">
    <property type="entry name" value="TF_FadR/GntR_C"/>
</dbReference>
<dbReference type="PANTHER" id="PTHR43537:SF44">
    <property type="entry name" value="GNTR FAMILY REGULATORY PROTEIN"/>
    <property type="match status" value="1"/>
</dbReference>
<feature type="domain" description="HTH gntR-type" evidence="4">
    <location>
        <begin position="7"/>
        <end position="74"/>
    </location>
</feature>
<dbReference type="PROSITE" id="PS50949">
    <property type="entry name" value="HTH_GNTR"/>
    <property type="match status" value="1"/>
</dbReference>
<name>A0A8J2VXA8_9RHOB</name>